<keyword evidence="2" id="KW-1185">Reference proteome</keyword>
<protein>
    <submittedName>
        <fullName evidence="1">Uncharacterized protein</fullName>
    </submittedName>
</protein>
<dbReference type="AlphaFoldDB" id="A0A345BX94"/>
<organism evidence="1 2">
    <name type="scientific">Salicibibacter kimchii</name>
    <dbReference type="NCBI Taxonomy" id="2099786"/>
    <lineage>
        <taxon>Bacteria</taxon>
        <taxon>Bacillati</taxon>
        <taxon>Bacillota</taxon>
        <taxon>Bacilli</taxon>
        <taxon>Bacillales</taxon>
        <taxon>Bacillaceae</taxon>
        <taxon>Salicibibacter</taxon>
    </lineage>
</organism>
<dbReference type="EMBL" id="CP031092">
    <property type="protein sequence ID" value="AXF55575.1"/>
    <property type="molecule type" value="Genomic_DNA"/>
</dbReference>
<accession>A0A345BX94</accession>
<evidence type="ECO:0000313" key="2">
    <source>
        <dbReference type="Proteomes" id="UP000252100"/>
    </source>
</evidence>
<name>A0A345BX94_9BACI</name>
<evidence type="ECO:0000313" key="1">
    <source>
        <dbReference type="EMBL" id="AXF55575.1"/>
    </source>
</evidence>
<proteinExistence type="predicted"/>
<gene>
    <name evidence="1" type="ORF">DT065_05765</name>
</gene>
<dbReference type="Proteomes" id="UP000252100">
    <property type="component" value="Chromosome"/>
</dbReference>
<sequence length="76" mass="8627">MRCPSLLPVRTKADPVFVKVSEVGHGSDTHRANFREIVRTSPVFGQIPCLSLQMCPNPIQFLEMIIMIHLNFFMLA</sequence>
<reference evidence="1 2" key="1">
    <citation type="journal article" date="2018" name="J. Microbiol.">
        <title>Salicibibacter kimchii gen. nov., sp. nov., a moderately halophilic and alkalitolerant bacterium in the family Bacillaceae, isolated from kimchi.</title>
        <authorList>
            <person name="Jang J.Y."/>
            <person name="Oh Y.J."/>
            <person name="Lim S.K."/>
            <person name="Park H.K."/>
            <person name="Lee C."/>
            <person name="Kim J.Y."/>
            <person name="Lee M.A."/>
            <person name="Choi H.J."/>
        </authorList>
    </citation>
    <scope>NUCLEOTIDE SEQUENCE [LARGE SCALE GENOMIC DNA]</scope>
    <source>
        <strain evidence="1 2">NKC1-1</strain>
    </source>
</reference>
<dbReference type="KEGG" id="rue:DT065_05765"/>